<evidence type="ECO:0000256" key="3">
    <source>
        <dbReference type="ARBA" id="ARBA00022692"/>
    </source>
</evidence>
<feature type="transmembrane region" description="Helical" evidence="6">
    <location>
        <begin position="226"/>
        <end position="244"/>
    </location>
</feature>
<evidence type="ECO:0000313" key="9">
    <source>
        <dbReference type="Proteomes" id="UP000199331"/>
    </source>
</evidence>
<feature type="transmembrane region" description="Helical" evidence="6">
    <location>
        <begin position="193"/>
        <end position="211"/>
    </location>
</feature>
<dbReference type="GO" id="GO:0016020">
    <property type="term" value="C:membrane"/>
    <property type="evidence" value="ECO:0007669"/>
    <property type="project" value="UniProtKB-SubCell"/>
</dbReference>
<evidence type="ECO:0000256" key="2">
    <source>
        <dbReference type="ARBA" id="ARBA00007362"/>
    </source>
</evidence>
<evidence type="ECO:0000256" key="1">
    <source>
        <dbReference type="ARBA" id="ARBA00004141"/>
    </source>
</evidence>
<protein>
    <submittedName>
        <fullName evidence="8">Permease of the drug/metabolite transporter (DMT) superfamily</fullName>
    </submittedName>
</protein>
<evidence type="ECO:0000256" key="5">
    <source>
        <dbReference type="ARBA" id="ARBA00023136"/>
    </source>
</evidence>
<reference evidence="9" key="1">
    <citation type="submission" date="2016-10" db="EMBL/GenBank/DDBJ databases">
        <authorList>
            <person name="Varghese N."/>
            <person name="Submissions S."/>
        </authorList>
    </citation>
    <scope>NUCLEOTIDE SEQUENCE [LARGE SCALE GENOMIC DNA]</scope>
    <source>
        <strain evidence="9">CGMCC 1.7715</strain>
    </source>
</reference>
<dbReference type="InterPro" id="IPR037185">
    <property type="entry name" value="EmrE-like"/>
</dbReference>
<keyword evidence="3 6" id="KW-0812">Transmembrane</keyword>
<dbReference type="Pfam" id="PF00892">
    <property type="entry name" value="EamA"/>
    <property type="match status" value="2"/>
</dbReference>
<comment type="similarity">
    <text evidence="2">Belongs to the EamA transporter family.</text>
</comment>
<gene>
    <name evidence="8" type="ORF">SAMN04488060_2873</name>
</gene>
<comment type="subcellular location">
    <subcellularLocation>
        <location evidence="1">Membrane</location>
        <topology evidence="1">Multi-pass membrane protein</topology>
    </subcellularLocation>
</comment>
<proteinExistence type="inferred from homology"/>
<evidence type="ECO:0000256" key="6">
    <source>
        <dbReference type="SAM" id="Phobius"/>
    </source>
</evidence>
<feature type="transmembrane region" description="Helical" evidence="6">
    <location>
        <begin position="131"/>
        <end position="149"/>
    </location>
</feature>
<sequence length="323" mass="34957">MHNESRFFASMWSRAYMLLTFTALFWAGNAIVARAARELVPPVALAFWRWTIALAIILPFAWRHLRRDAPVIRANWKLLLVLGALGIGAFNTLLYTGLQETTALNAMLLQSGQPALILFLGAIFMGDSTALRQIVGAAIALAGVLWIIARGNLGILGTLNFNEGDLVIGLAVCLWAIYAVMLRHRPAIHPLSLFAVTLVVGIVGIAPFYALELGSDRYVVLQQESLLAIGYVSIFPSVLAYLFFNRGVELIGSAGTGMYMNTMPIIGAGLAIVFLGEHLRGFHAIGMALIVGGIRLAGRGSKPLAGAVVSSKTDNIERRDERE</sequence>
<keyword evidence="5 6" id="KW-0472">Membrane</keyword>
<dbReference type="AlphaFoldDB" id="A0A1I5QD15"/>
<feature type="domain" description="EamA" evidence="7">
    <location>
        <begin position="15"/>
        <end position="148"/>
    </location>
</feature>
<dbReference type="InterPro" id="IPR050638">
    <property type="entry name" value="AA-Vitamin_Transporters"/>
</dbReference>
<name>A0A1I5QD15_9SPHN</name>
<evidence type="ECO:0000313" key="8">
    <source>
        <dbReference type="EMBL" id="SFP44162.1"/>
    </source>
</evidence>
<feature type="transmembrane region" description="Helical" evidence="6">
    <location>
        <begin position="74"/>
        <end position="98"/>
    </location>
</feature>
<feature type="transmembrane region" description="Helical" evidence="6">
    <location>
        <begin position="161"/>
        <end position="181"/>
    </location>
</feature>
<dbReference type="Proteomes" id="UP000199331">
    <property type="component" value="Unassembled WGS sequence"/>
</dbReference>
<feature type="domain" description="EamA" evidence="7">
    <location>
        <begin position="164"/>
        <end position="296"/>
    </location>
</feature>
<dbReference type="InterPro" id="IPR000620">
    <property type="entry name" value="EamA_dom"/>
</dbReference>
<dbReference type="EMBL" id="FOWZ01000009">
    <property type="protein sequence ID" value="SFP44162.1"/>
    <property type="molecule type" value="Genomic_DNA"/>
</dbReference>
<accession>A0A1I5QD15</accession>
<organism evidence="8 9">
    <name type="scientific">Qipengyuania nanhaisediminis</name>
    <dbReference type="NCBI Taxonomy" id="604088"/>
    <lineage>
        <taxon>Bacteria</taxon>
        <taxon>Pseudomonadati</taxon>
        <taxon>Pseudomonadota</taxon>
        <taxon>Alphaproteobacteria</taxon>
        <taxon>Sphingomonadales</taxon>
        <taxon>Erythrobacteraceae</taxon>
        <taxon>Qipengyuania</taxon>
    </lineage>
</organism>
<feature type="transmembrane region" description="Helical" evidence="6">
    <location>
        <begin position="45"/>
        <end position="62"/>
    </location>
</feature>
<feature type="transmembrane region" description="Helical" evidence="6">
    <location>
        <begin position="104"/>
        <end position="124"/>
    </location>
</feature>
<evidence type="ECO:0000256" key="4">
    <source>
        <dbReference type="ARBA" id="ARBA00022989"/>
    </source>
</evidence>
<feature type="transmembrane region" description="Helical" evidence="6">
    <location>
        <begin position="281"/>
        <end position="298"/>
    </location>
</feature>
<dbReference type="PANTHER" id="PTHR32322:SF2">
    <property type="entry name" value="EAMA DOMAIN-CONTAINING PROTEIN"/>
    <property type="match status" value="1"/>
</dbReference>
<keyword evidence="4 6" id="KW-1133">Transmembrane helix</keyword>
<keyword evidence="9" id="KW-1185">Reference proteome</keyword>
<dbReference type="PANTHER" id="PTHR32322">
    <property type="entry name" value="INNER MEMBRANE TRANSPORTER"/>
    <property type="match status" value="1"/>
</dbReference>
<dbReference type="SUPFAM" id="SSF103481">
    <property type="entry name" value="Multidrug resistance efflux transporter EmrE"/>
    <property type="match status" value="2"/>
</dbReference>
<feature type="transmembrane region" description="Helical" evidence="6">
    <location>
        <begin position="256"/>
        <end position="275"/>
    </location>
</feature>
<dbReference type="STRING" id="604088.SAMN04488060_2873"/>
<evidence type="ECO:0000259" key="7">
    <source>
        <dbReference type="Pfam" id="PF00892"/>
    </source>
</evidence>